<dbReference type="Gene3D" id="1.25.40.10">
    <property type="entry name" value="Tetratricopeptide repeat domain"/>
    <property type="match status" value="1"/>
</dbReference>
<dbReference type="InterPro" id="IPR019734">
    <property type="entry name" value="TPR_rpt"/>
</dbReference>
<dbReference type="Pfam" id="PF14559">
    <property type="entry name" value="TPR_19"/>
    <property type="match status" value="1"/>
</dbReference>
<keyword evidence="1" id="KW-0802">TPR repeat</keyword>
<proteinExistence type="predicted"/>
<gene>
    <name evidence="3" type="ORF">HQR01_10330</name>
</gene>
<feature type="repeat" description="TPR" evidence="1">
    <location>
        <begin position="66"/>
        <end position="99"/>
    </location>
</feature>
<dbReference type="EMBL" id="CP053921">
    <property type="protein sequence ID" value="QKG72755.1"/>
    <property type="molecule type" value="Genomic_DNA"/>
</dbReference>
<keyword evidence="2" id="KW-0732">Signal</keyword>
<dbReference type="PROSITE" id="PS50005">
    <property type="entry name" value="TPR"/>
    <property type="match status" value="2"/>
</dbReference>
<evidence type="ECO:0000256" key="2">
    <source>
        <dbReference type="SAM" id="SignalP"/>
    </source>
</evidence>
<evidence type="ECO:0000256" key="1">
    <source>
        <dbReference type="PROSITE-ProRule" id="PRU00339"/>
    </source>
</evidence>
<dbReference type="AlphaFoldDB" id="A0A7D3XC02"/>
<dbReference type="SMART" id="SM00028">
    <property type="entry name" value="TPR"/>
    <property type="match status" value="2"/>
</dbReference>
<dbReference type="KEGG" id="emv:HQR01_10330"/>
<dbReference type="Proteomes" id="UP000504693">
    <property type="component" value="Chromosome"/>
</dbReference>
<sequence length="168" mass="17157">MRFAPAAAALSLALALTASVSWSADRAPAPHAAALLAQGDAALRHGDVQGAIDAYESALAIDPGYAPVLLKLAEAARKDGLQGKAIGYYREALDRDPRNFAAIAGEGEALVERGALEKARGNLAKLESLCGQSCPETAALTAAIAAGPKPRILTADATMPESKSPQAN</sequence>
<protein>
    <submittedName>
        <fullName evidence="3">Tetratricopeptide repeat protein</fullName>
    </submittedName>
</protein>
<feature type="repeat" description="TPR" evidence="1">
    <location>
        <begin position="32"/>
        <end position="65"/>
    </location>
</feature>
<reference evidence="3 4" key="1">
    <citation type="submission" date="2020-05" db="EMBL/GenBank/DDBJ databases">
        <title>Erythrobacter mangrovi sp. nov., isolated from rhizosphere soil of mangrove plant (Kandelia candel).</title>
        <authorList>
            <person name="Ye Y.H."/>
        </authorList>
    </citation>
    <scope>NUCLEOTIDE SEQUENCE [LARGE SCALE GENOMIC DNA]</scope>
    <source>
        <strain evidence="3 4">EB310</strain>
    </source>
</reference>
<dbReference type="InterPro" id="IPR011990">
    <property type="entry name" value="TPR-like_helical_dom_sf"/>
</dbReference>
<feature type="chain" id="PRO_5028820101" evidence="2">
    <location>
        <begin position="24"/>
        <end position="168"/>
    </location>
</feature>
<dbReference type="SUPFAM" id="SSF48452">
    <property type="entry name" value="TPR-like"/>
    <property type="match status" value="1"/>
</dbReference>
<name>A0A7D3XC02_9SPHN</name>
<accession>A0A7D3XC02</accession>
<feature type="signal peptide" evidence="2">
    <location>
        <begin position="1"/>
        <end position="23"/>
    </location>
</feature>
<keyword evidence="4" id="KW-1185">Reference proteome</keyword>
<evidence type="ECO:0000313" key="3">
    <source>
        <dbReference type="EMBL" id="QKG72755.1"/>
    </source>
</evidence>
<evidence type="ECO:0000313" key="4">
    <source>
        <dbReference type="Proteomes" id="UP000504693"/>
    </source>
</evidence>
<organism evidence="3 4">
    <name type="scientific">Erythrobacter mangrovi</name>
    <dbReference type="NCBI Taxonomy" id="2739433"/>
    <lineage>
        <taxon>Bacteria</taxon>
        <taxon>Pseudomonadati</taxon>
        <taxon>Pseudomonadota</taxon>
        <taxon>Alphaproteobacteria</taxon>
        <taxon>Sphingomonadales</taxon>
        <taxon>Erythrobacteraceae</taxon>
        <taxon>Erythrobacter/Porphyrobacter group</taxon>
        <taxon>Erythrobacter</taxon>
    </lineage>
</organism>